<protein>
    <submittedName>
        <fullName evidence="2">Uncharacterized protein</fullName>
    </submittedName>
</protein>
<gene>
    <name evidence="2" type="ORF">RIMI_LOCUS11381287</name>
</gene>
<evidence type="ECO:0000313" key="3">
    <source>
        <dbReference type="Proteomes" id="UP001176940"/>
    </source>
</evidence>
<sequence>MKSEDDDQSVSEDWKYVAMYFALLPSNRADKVRLCRSRDRKQRRGQHHMKMEGARPRRPSDRTASRLPLGYIGDLASAFLLQVKM</sequence>
<comment type="caution">
    <text evidence="2">The sequence shown here is derived from an EMBL/GenBank/DDBJ whole genome shotgun (WGS) entry which is preliminary data.</text>
</comment>
<feature type="compositionally biased region" description="Basic and acidic residues" evidence="1">
    <location>
        <begin position="49"/>
        <end position="64"/>
    </location>
</feature>
<evidence type="ECO:0000256" key="1">
    <source>
        <dbReference type="SAM" id="MobiDB-lite"/>
    </source>
</evidence>
<reference evidence="2" key="1">
    <citation type="submission" date="2023-07" db="EMBL/GenBank/DDBJ databases">
        <authorList>
            <person name="Stuckert A."/>
        </authorList>
    </citation>
    <scope>NUCLEOTIDE SEQUENCE</scope>
</reference>
<accession>A0ABN9LNS3</accession>
<dbReference type="Proteomes" id="UP001176940">
    <property type="component" value="Unassembled WGS sequence"/>
</dbReference>
<keyword evidence="3" id="KW-1185">Reference proteome</keyword>
<dbReference type="EMBL" id="CAUEEQ010025667">
    <property type="protein sequence ID" value="CAJ0946657.1"/>
    <property type="molecule type" value="Genomic_DNA"/>
</dbReference>
<evidence type="ECO:0000313" key="2">
    <source>
        <dbReference type="EMBL" id="CAJ0946657.1"/>
    </source>
</evidence>
<organism evidence="2 3">
    <name type="scientific">Ranitomeya imitator</name>
    <name type="common">mimic poison frog</name>
    <dbReference type="NCBI Taxonomy" id="111125"/>
    <lineage>
        <taxon>Eukaryota</taxon>
        <taxon>Metazoa</taxon>
        <taxon>Chordata</taxon>
        <taxon>Craniata</taxon>
        <taxon>Vertebrata</taxon>
        <taxon>Euteleostomi</taxon>
        <taxon>Amphibia</taxon>
        <taxon>Batrachia</taxon>
        <taxon>Anura</taxon>
        <taxon>Neobatrachia</taxon>
        <taxon>Hyloidea</taxon>
        <taxon>Dendrobatidae</taxon>
        <taxon>Dendrobatinae</taxon>
        <taxon>Ranitomeya</taxon>
    </lineage>
</organism>
<proteinExistence type="predicted"/>
<name>A0ABN9LNS3_9NEOB</name>
<feature type="region of interest" description="Disordered" evidence="1">
    <location>
        <begin position="38"/>
        <end position="66"/>
    </location>
</feature>
<feature type="compositionally biased region" description="Basic residues" evidence="1">
    <location>
        <begin position="38"/>
        <end position="48"/>
    </location>
</feature>